<dbReference type="Proteomes" id="UP001169862">
    <property type="component" value="Unassembled WGS sequence"/>
</dbReference>
<reference evidence="1" key="1">
    <citation type="submission" date="2023-07" db="EMBL/GenBank/DDBJ databases">
        <title>Genome content predicts the carbon catabolic preferences of heterotrophic bacteria.</title>
        <authorList>
            <person name="Gralka M."/>
        </authorList>
    </citation>
    <scope>NUCLEOTIDE SEQUENCE</scope>
    <source>
        <strain evidence="1">I2M16</strain>
    </source>
</reference>
<dbReference type="Pfam" id="PF05488">
    <property type="entry name" value="PAAR_motif"/>
    <property type="match status" value="1"/>
</dbReference>
<dbReference type="RefSeq" id="WP_303549197.1">
    <property type="nucleotide sequence ID" value="NZ_JAUOPG010000003.1"/>
</dbReference>
<proteinExistence type="predicted"/>
<dbReference type="EMBL" id="JAUOPG010000003">
    <property type="protein sequence ID" value="MDO6453084.1"/>
    <property type="molecule type" value="Genomic_DNA"/>
</dbReference>
<gene>
    <name evidence="1" type="ORF">Q4490_05865</name>
</gene>
<dbReference type="InterPro" id="IPR008727">
    <property type="entry name" value="PAAR_motif"/>
</dbReference>
<evidence type="ECO:0000313" key="1">
    <source>
        <dbReference type="EMBL" id="MDO6453084.1"/>
    </source>
</evidence>
<dbReference type="AlphaFoldDB" id="A0AAW7XJ49"/>
<evidence type="ECO:0000313" key="2">
    <source>
        <dbReference type="Proteomes" id="UP001169862"/>
    </source>
</evidence>
<sequence length="356" mass="40538">MKPIARLGDLHSCPKKGCGAVIVQGLSTMDMNGKPIAYEMFKKIILLYLVFFTWNANAMNQYDLEVKIFTNHVVYDVLLNGLPVIKNRSFRDRSLNIPTMGYVRKGKNTLEFNYSVVRSENKKIVHDADESTYFYIGVKNSLDSRSVLSLIEGNYDNKTGDISFSNDDFPGGASKDKTKYLEKIDTKFKIDKFKIGSITNDSTRVIVEFQSDYGMAKELVEVGDEIFYSDLPKIIQAYEKYYSYLKLGDFEKFIDGLKPFYNNLSAIHEVGDYIDFIGLKKDLSAVDSEGFELEPLGALGELTNNNVEIVNGGYLVRVIPAPIRWSNENQSKILSLFFKKYNDEFIPAFISDDFNF</sequence>
<protein>
    <submittedName>
        <fullName evidence="1">PAAR domain-containing protein</fullName>
    </submittedName>
</protein>
<comment type="caution">
    <text evidence="1">The sequence shown here is derived from an EMBL/GenBank/DDBJ whole genome shotgun (WGS) entry which is preliminary data.</text>
</comment>
<name>A0AAW7XJ49_9GAMM</name>
<organism evidence="1 2">
    <name type="scientific">Neptunomonas phycophila</name>
    <dbReference type="NCBI Taxonomy" id="1572645"/>
    <lineage>
        <taxon>Bacteria</taxon>
        <taxon>Pseudomonadati</taxon>
        <taxon>Pseudomonadota</taxon>
        <taxon>Gammaproteobacteria</taxon>
        <taxon>Oceanospirillales</taxon>
        <taxon>Oceanospirillaceae</taxon>
        <taxon>Neptunomonas</taxon>
    </lineage>
</organism>
<accession>A0AAW7XJ49</accession>